<keyword evidence="1" id="KW-0479">Metal-binding</keyword>
<reference evidence="6 7" key="1">
    <citation type="submission" date="2024-01" db="EMBL/GenBank/DDBJ databases">
        <title>The genomes of 5 underutilized Papilionoideae crops provide insights into root nodulation and disease resistanc.</title>
        <authorList>
            <person name="Yuan L."/>
        </authorList>
    </citation>
    <scope>NUCLEOTIDE SEQUENCE [LARGE SCALE GENOMIC DNA]</scope>
    <source>
        <strain evidence="6">ZHUSHIDOU_FW_LH</strain>
        <tissue evidence="6">Leaf</tissue>
    </source>
</reference>
<dbReference type="InterPro" id="IPR011011">
    <property type="entry name" value="Znf_FYVE_PHD"/>
</dbReference>
<dbReference type="PANTHER" id="PTHR47162:SF10">
    <property type="entry name" value="METHYL-CPG-BINDING DOMAIN-CONTAINING PROTEIN 9 ISOFORM X1"/>
    <property type="match status" value="1"/>
</dbReference>
<dbReference type="SUPFAM" id="SSF57903">
    <property type="entry name" value="FYVE/PHD zinc finger"/>
    <property type="match status" value="1"/>
</dbReference>
<evidence type="ECO:0000313" key="7">
    <source>
        <dbReference type="Proteomes" id="UP001372338"/>
    </source>
</evidence>
<evidence type="ECO:0000256" key="1">
    <source>
        <dbReference type="ARBA" id="ARBA00022723"/>
    </source>
</evidence>
<keyword evidence="7" id="KW-1185">Reference proteome</keyword>
<evidence type="ECO:0000259" key="5">
    <source>
        <dbReference type="SMART" id="SM00249"/>
    </source>
</evidence>
<accession>A0AAN9F0C5</accession>
<dbReference type="InterPro" id="IPR019786">
    <property type="entry name" value="Zinc_finger_PHD-type_CS"/>
</dbReference>
<dbReference type="Gene3D" id="3.30.40.10">
    <property type="entry name" value="Zinc/RING finger domain, C3HC4 (zinc finger)"/>
    <property type="match status" value="1"/>
</dbReference>
<evidence type="ECO:0000256" key="2">
    <source>
        <dbReference type="ARBA" id="ARBA00022771"/>
    </source>
</evidence>
<dbReference type="AlphaFoldDB" id="A0AAN9F0C5"/>
<dbReference type="PROSITE" id="PS01359">
    <property type="entry name" value="ZF_PHD_1"/>
    <property type="match status" value="1"/>
</dbReference>
<evidence type="ECO:0000256" key="3">
    <source>
        <dbReference type="ARBA" id="ARBA00022833"/>
    </source>
</evidence>
<dbReference type="CDD" id="cd15489">
    <property type="entry name" value="PHD_SF"/>
    <property type="match status" value="1"/>
</dbReference>
<dbReference type="EMBL" id="JAYWIO010000004">
    <property type="protein sequence ID" value="KAK7267027.1"/>
    <property type="molecule type" value="Genomic_DNA"/>
</dbReference>
<comment type="caution">
    <text evidence="6">The sequence shown here is derived from an EMBL/GenBank/DDBJ whole genome shotgun (WGS) entry which is preliminary data.</text>
</comment>
<dbReference type="Proteomes" id="UP001372338">
    <property type="component" value="Unassembled WGS sequence"/>
</dbReference>
<organism evidence="6 7">
    <name type="scientific">Crotalaria pallida</name>
    <name type="common">Smooth rattlebox</name>
    <name type="synonym">Crotalaria striata</name>
    <dbReference type="NCBI Taxonomy" id="3830"/>
    <lineage>
        <taxon>Eukaryota</taxon>
        <taxon>Viridiplantae</taxon>
        <taxon>Streptophyta</taxon>
        <taxon>Embryophyta</taxon>
        <taxon>Tracheophyta</taxon>
        <taxon>Spermatophyta</taxon>
        <taxon>Magnoliopsida</taxon>
        <taxon>eudicotyledons</taxon>
        <taxon>Gunneridae</taxon>
        <taxon>Pentapetalae</taxon>
        <taxon>rosids</taxon>
        <taxon>fabids</taxon>
        <taxon>Fabales</taxon>
        <taxon>Fabaceae</taxon>
        <taxon>Papilionoideae</taxon>
        <taxon>50 kb inversion clade</taxon>
        <taxon>genistoids sensu lato</taxon>
        <taxon>core genistoids</taxon>
        <taxon>Crotalarieae</taxon>
        <taxon>Crotalaria</taxon>
    </lineage>
</organism>
<feature type="compositionally biased region" description="Basic and acidic residues" evidence="4">
    <location>
        <begin position="226"/>
        <end position="236"/>
    </location>
</feature>
<proteinExistence type="predicted"/>
<dbReference type="InterPro" id="IPR001965">
    <property type="entry name" value="Znf_PHD"/>
</dbReference>
<name>A0AAN9F0C5_CROPI</name>
<dbReference type="SMART" id="SM00249">
    <property type="entry name" value="PHD"/>
    <property type="match status" value="1"/>
</dbReference>
<gene>
    <name evidence="6" type="ORF">RIF29_19691</name>
</gene>
<sequence length="408" mass="45335">MDLTASASATVDHDDSQSPLHREIVHKYYERPTPPSGVPAVIPRHEVVPCAVCHHLAGVDGPPSVVICDVCERGFHASCAKISGGKYASRIEEFLCGQCYAVRLEITVRLNESRNAGGEGLKDLRRYTRRSSCKPYYDHLSVIAGFHYQGVYPRLLVPMSLNMADSPAVDVLVVIRTRFREVLLLLNHNVGDNSSGAPVECSNLHNGSIECATVGGNIQKATDAEITRKEGGHSSPEKSSAISNEEEEPDVKDASENSLGGDGSIPEWAKELEPARKLKTNVGSRIRSCVYNALQKNPPTWAKKILEHSISKEVYRWRIATGATNKRLKKEGWLLSQVEDCNRSHRQRTQKRRLQFPSIIGSKELEKFRLRRKTSLQLHAILGLKGIKRSFSKKLSNQRKSLLKLGSN</sequence>
<keyword evidence="3" id="KW-0862">Zinc</keyword>
<dbReference type="GO" id="GO:0008270">
    <property type="term" value="F:zinc ion binding"/>
    <property type="evidence" value="ECO:0007669"/>
    <property type="project" value="UniProtKB-KW"/>
</dbReference>
<dbReference type="InterPro" id="IPR019787">
    <property type="entry name" value="Znf_PHD-finger"/>
</dbReference>
<evidence type="ECO:0000313" key="6">
    <source>
        <dbReference type="EMBL" id="KAK7267027.1"/>
    </source>
</evidence>
<keyword evidence="2" id="KW-0863">Zinc-finger</keyword>
<dbReference type="InterPro" id="IPR013083">
    <property type="entry name" value="Znf_RING/FYVE/PHD"/>
</dbReference>
<evidence type="ECO:0000256" key="4">
    <source>
        <dbReference type="SAM" id="MobiDB-lite"/>
    </source>
</evidence>
<dbReference type="Pfam" id="PF00628">
    <property type="entry name" value="PHD"/>
    <property type="match status" value="1"/>
</dbReference>
<protein>
    <recommendedName>
        <fullName evidence="5">Zinc finger PHD-type domain-containing protein</fullName>
    </recommendedName>
</protein>
<dbReference type="PANTHER" id="PTHR47162">
    <property type="entry name" value="OS02G0192300 PROTEIN"/>
    <property type="match status" value="1"/>
</dbReference>
<feature type="domain" description="Zinc finger PHD-type" evidence="5">
    <location>
        <begin position="49"/>
        <end position="100"/>
    </location>
</feature>
<feature type="region of interest" description="Disordered" evidence="4">
    <location>
        <begin position="226"/>
        <end position="266"/>
    </location>
</feature>